<dbReference type="EMBL" id="ML977049">
    <property type="protein sequence ID" value="KAF1948757.1"/>
    <property type="molecule type" value="Genomic_DNA"/>
</dbReference>
<gene>
    <name evidence="2" type="ORF">CC80DRAFT_297751</name>
</gene>
<organism evidence="2 3">
    <name type="scientific">Byssothecium circinans</name>
    <dbReference type="NCBI Taxonomy" id="147558"/>
    <lineage>
        <taxon>Eukaryota</taxon>
        <taxon>Fungi</taxon>
        <taxon>Dikarya</taxon>
        <taxon>Ascomycota</taxon>
        <taxon>Pezizomycotina</taxon>
        <taxon>Dothideomycetes</taxon>
        <taxon>Pleosporomycetidae</taxon>
        <taxon>Pleosporales</taxon>
        <taxon>Massarineae</taxon>
        <taxon>Massarinaceae</taxon>
        <taxon>Byssothecium</taxon>
    </lineage>
</organism>
<dbReference type="Proteomes" id="UP000800035">
    <property type="component" value="Unassembled WGS sequence"/>
</dbReference>
<name>A0A6A5TIJ8_9PLEO</name>
<keyword evidence="3" id="KW-1185">Reference proteome</keyword>
<accession>A0A6A5TIJ8</accession>
<feature type="compositionally biased region" description="Polar residues" evidence="1">
    <location>
        <begin position="17"/>
        <end position="33"/>
    </location>
</feature>
<feature type="region of interest" description="Disordered" evidence="1">
    <location>
        <begin position="17"/>
        <end position="100"/>
    </location>
</feature>
<feature type="region of interest" description="Disordered" evidence="1">
    <location>
        <begin position="113"/>
        <end position="134"/>
    </location>
</feature>
<proteinExistence type="predicted"/>
<evidence type="ECO:0000256" key="1">
    <source>
        <dbReference type="SAM" id="MobiDB-lite"/>
    </source>
</evidence>
<evidence type="ECO:0000313" key="2">
    <source>
        <dbReference type="EMBL" id="KAF1948757.1"/>
    </source>
</evidence>
<dbReference type="AlphaFoldDB" id="A0A6A5TIJ8"/>
<reference evidence="2" key="1">
    <citation type="journal article" date="2020" name="Stud. Mycol.">
        <title>101 Dothideomycetes genomes: a test case for predicting lifestyles and emergence of pathogens.</title>
        <authorList>
            <person name="Haridas S."/>
            <person name="Albert R."/>
            <person name="Binder M."/>
            <person name="Bloem J."/>
            <person name="Labutti K."/>
            <person name="Salamov A."/>
            <person name="Andreopoulos B."/>
            <person name="Baker S."/>
            <person name="Barry K."/>
            <person name="Bills G."/>
            <person name="Bluhm B."/>
            <person name="Cannon C."/>
            <person name="Castanera R."/>
            <person name="Culley D."/>
            <person name="Daum C."/>
            <person name="Ezra D."/>
            <person name="Gonzalez J."/>
            <person name="Henrissat B."/>
            <person name="Kuo A."/>
            <person name="Liang C."/>
            <person name="Lipzen A."/>
            <person name="Lutzoni F."/>
            <person name="Magnuson J."/>
            <person name="Mondo S."/>
            <person name="Nolan M."/>
            <person name="Ohm R."/>
            <person name="Pangilinan J."/>
            <person name="Park H.-J."/>
            <person name="Ramirez L."/>
            <person name="Alfaro M."/>
            <person name="Sun H."/>
            <person name="Tritt A."/>
            <person name="Yoshinaga Y."/>
            <person name="Zwiers L.-H."/>
            <person name="Turgeon B."/>
            <person name="Goodwin S."/>
            <person name="Spatafora J."/>
            <person name="Crous P."/>
            <person name="Grigoriev I."/>
        </authorList>
    </citation>
    <scope>NUCLEOTIDE SEQUENCE</scope>
    <source>
        <strain evidence="2">CBS 675.92</strain>
    </source>
</reference>
<protein>
    <submittedName>
        <fullName evidence="2">Uncharacterized protein</fullName>
    </submittedName>
</protein>
<sequence>MCIFIFCRPKPSSIACSRQSSKLHSSTRNLTTPIPQPSNNPPQRQIPCSSSLFSASLSPSSPRLPQRSAPATSPTRISTPTTPSGSGPRPATSSTAPARKLRSGRQALASGLLPVLLPPPSPSRSGCPPDAGAATSTMDRLAKATSTISLVMASRCLMSGKAAWVRSSASSATTSRRCCEVASMADYNGERKRNFQCGGTSP</sequence>
<feature type="compositionally biased region" description="Low complexity" evidence="1">
    <location>
        <begin position="49"/>
        <end position="95"/>
    </location>
</feature>
<evidence type="ECO:0000313" key="3">
    <source>
        <dbReference type="Proteomes" id="UP000800035"/>
    </source>
</evidence>